<name>A0A2U3NEN9_9MYCO</name>
<keyword evidence="3" id="KW-1185">Reference proteome</keyword>
<dbReference type="AlphaFoldDB" id="A0A2U3NEN9"/>
<gene>
    <name evidence="2" type="ORF">MTAB308_3455</name>
</gene>
<evidence type="ECO:0000313" key="3">
    <source>
        <dbReference type="Proteomes" id="UP000241595"/>
    </source>
</evidence>
<feature type="region of interest" description="Disordered" evidence="1">
    <location>
        <begin position="115"/>
        <end position="176"/>
    </location>
</feature>
<evidence type="ECO:0000256" key="1">
    <source>
        <dbReference type="SAM" id="MobiDB-lite"/>
    </source>
</evidence>
<proteinExistence type="predicted"/>
<reference evidence="2 3" key="1">
    <citation type="submission" date="2017-01" db="EMBL/GenBank/DDBJ databases">
        <authorList>
            <consortium name="Urmite Genomes"/>
        </authorList>
    </citation>
    <scope>NUCLEOTIDE SEQUENCE [LARGE SCALE GENOMIC DNA]</scope>
    <source>
        <strain evidence="2 3">AB308</strain>
    </source>
</reference>
<dbReference type="Proteomes" id="UP000241595">
    <property type="component" value="Unassembled WGS sequence"/>
</dbReference>
<feature type="compositionally biased region" description="Basic residues" evidence="1">
    <location>
        <begin position="137"/>
        <end position="146"/>
    </location>
</feature>
<evidence type="ECO:0000313" key="2">
    <source>
        <dbReference type="EMBL" id="SPM29957.1"/>
    </source>
</evidence>
<feature type="region of interest" description="Disordered" evidence="1">
    <location>
        <begin position="46"/>
        <end position="88"/>
    </location>
</feature>
<dbReference type="EMBL" id="FTRV01000015">
    <property type="protein sequence ID" value="SPM29957.1"/>
    <property type="molecule type" value="Genomic_DNA"/>
</dbReference>
<sequence>MGRPWRAATGVSRKTVIKDLAQVVESTPPAEPDVETPADEPIVVEQELPPCRAPGKRGKPGSRSGCDCGSCRRPISSPPGAHDDAESAGLVSEPVGCARDVVLGRPGVADARAVSAARSGQHGEDGGIGGCWSDRRNAHRNRRAGRLRSAGCGGVADRGQLARRSDSGSDGHRHRHPDVVGAMVEFAAARAAVYDVPDRSRAVTGAVSDSDAVGPF</sequence>
<dbReference type="NCBIfam" id="TIGR01053">
    <property type="entry name" value="LSD1"/>
    <property type="match status" value="1"/>
</dbReference>
<protein>
    <submittedName>
        <fullName evidence="2">Mycobacterium terramassiliense ORFan</fullName>
    </submittedName>
</protein>
<accession>A0A2U3NEN9</accession>
<organism evidence="2 3">
    <name type="scientific">Mycobacterium terramassiliense</name>
    <dbReference type="NCBI Taxonomy" id="1841859"/>
    <lineage>
        <taxon>Bacteria</taxon>
        <taxon>Bacillati</taxon>
        <taxon>Actinomycetota</taxon>
        <taxon>Actinomycetes</taxon>
        <taxon>Mycobacteriales</taxon>
        <taxon>Mycobacteriaceae</taxon>
        <taxon>Mycobacterium</taxon>
    </lineage>
</organism>